<keyword evidence="7" id="KW-0411">Iron-sulfur</keyword>
<dbReference type="InterPro" id="IPR012675">
    <property type="entry name" value="Beta-grasp_dom_sf"/>
</dbReference>
<dbReference type="OrthoDB" id="1450227at2"/>
<evidence type="ECO:0000256" key="7">
    <source>
        <dbReference type="ARBA" id="ARBA00023014"/>
    </source>
</evidence>
<evidence type="ECO:0000256" key="2">
    <source>
        <dbReference type="ARBA" id="ARBA00022448"/>
    </source>
</evidence>
<evidence type="ECO:0000256" key="1">
    <source>
        <dbReference type="ARBA" id="ARBA00007874"/>
    </source>
</evidence>
<dbReference type="InterPro" id="IPR006058">
    <property type="entry name" value="2Fe2S_fd_BS"/>
</dbReference>
<dbReference type="PROSITE" id="PS51085">
    <property type="entry name" value="2FE2S_FER_2"/>
    <property type="match status" value="1"/>
</dbReference>
<evidence type="ECO:0000256" key="3">
    <source>
        <dbReference type="ARBA" id="ARBA00022714"/>
    </source>
</evidence>
<dbReference type="GO" id="GO:0051537">
    <property type="term" value="F:2 iron, 2 sulfur cluster binding"/>
    <property type="evidence" value="ECO:0007669"/>
    <property type="project" value="UniProtKB-KW"/>
</dbReference>
<dbReference type="InterPro" id="IPR001041">
    <property type="entry name" value="2Fe-2S_ferredoxin-type"/>
</dbReference>
<comment type="cofactor">
    <cofactor evidence="8">
        <name>[2Fe-2S] cluster</name>
        <dbReference type="ChEBI" id="CHEBI:190135"/>
    </cofactor>
</comment>
<dbReference type="PANTHER" id="PTHR43112:SF3">
    <property type="entry name" value="FERREDOXIN-2, CHLOROPLASTIC"/>
    <property type="match status" value="1"/>
</dbReference>
<dbReference type="InterPro" id="IPR036010">
    <property type="entry name" value="2Fe-2S_ferredoxin-like_sf"/>
</dbReference>
<dbReference type="Pfam" id="PF00111">
    <property type="entry name" value="Fer2"/>
    <property type="match status" value="1"/>
</dbReference>
<evidence type="ECO:0000256" key="8">
    <source>
        <dbReference type="ARBA" id="ARBA00034078"/>
    </source>
</evidence>
<evidence type="ECO:0000256" key="4">
    <source>
        <dbReference type="ARBA" id="ARBA00022723"/>
    </source>
</evidence>
<sequence length="111" mass="12200">MLAVYVVTYNIFGDNSSLHTQFDCADDQYILDAALESSIDLPYSCMAGACSTCVALLNDGIVDQSDQSFLDDDCIVKGYVALCAAYPRSDIDITTHYESEMNCDPFIIIKD</sequence>
<dbReference type="SUPFAM" id="SSF54292">
    <property type="entry name" value="2Fe-2S ferredoxin-like"/>
    <property type="match status" value="1"/>
</dbReference>
<keyword evidence="6" id="KW-0408">Iron</keyword>
<proteinExistence type="inferred from homology"/>
<organism evidence="10 11">
    <name type="scientific">Paucihalobacter ruber</name>
    <dbReference type="NCBI Taxonomy" id="2567861"/>
    <lineage>
        <taxon>Bacteria</taxon>
        <taxon>Pseudomonadati</taxon>
        <taxon>Bacteroidota</taxon>
        <taxon>Flavobacteriia</taxon>
        <taxon>Flavobacteriales</taxon>
        <taxon>Flavobacteriaceae</taxon>
        <taxon>Paucihalobacter</taxon>
    </lineage>
</organism>
<dbReference type="EMBL" id="VHIQ01000006">
    <property type="protein sequence ID" value="TPV32535.1"/>
    <property type="molecule type" value="Genomic_DNA"/>
</dbReference>
<feature type="domain" description="2Fe-2S ferredoxin-type" evidence="9">
    <location>
        <begin position="5"/>
        <end position="99"/>
    </location>
</feature>
<dbReference type="PROSITE" id="PS00197">
    <property type="entry name" value="2FE2S_FER_1"/>
    <property type="match status" value="1"/>
</dbReference>
<dbReference type="InterPro" id="IPR010241">
    <property type="entry name" value="Fd_pln"/>
</dbReference>
<dbReference type="NCBIfam" id="TIGR02008">
    <property type="entry name" value="fdx_plant"/>
    <property type="match status" value="1"/>
</dbReference>
<dbReference type="GO" id="GO:0046872">
    <property type="term" value="F:metal ion binding"/>
    <property type="evidence" value="ECO:0007669"/>
    <property type="project" value="UniProtKB-KW"/>
</dbReference>
<dbReference type="Gene3D" id="3.10.20.30">
    <property type="match status" value="1"/>
</dbReference>
<evidence type="ECO:0000313" key="10">
    <source>
        <dbReference type="EMBL" id="TPV32535.1"/>
    </source>
</evidence>
<dbReference type="RefSeq" id="WP_140991031.1">
    <property type="nucleotide sequence ID" value="NZ_VHIQ01000006.1"/>
</dbReference>
<comment type="caution">
    <text evidence="10">The sequence shown here is derived from an EMBL/GenBank/DDBJ whole genome shotgun (WGS) entry which is preliminary data.</text>
</comment>
<name>A0A506PGJ4_9FLAO</name>
<keyword evidence="2" id="KW-0813">Transport</keyword>
<dbReference type="CDD" id="cd00207">
    <property type="entry name" value="fer2"/>
    <property type="match status" value="1"/>
</dbReference>
<comment type="similarity">
    <text evidence="1">Belongs to the 2Fe2S plant-type ferredoxin family.</text>
</comment>
<evidence type="ECO:0000256" key="5">
    <source>
        <dbReference type="ARBA" id="ARBA00022982"/>
    </source>
</evidence>
<keyword evidence="5" id="KW-0249">Electron transport</keyword>
<keyword evidence="3" id="KW-0001">2Fe-2S</keyword>
<dbReference type="PANTHER" id="PTHR43112">
    <property type="entry name" value="FERREDOXIN"/>
    <property type="match status" value="1"/>
</dbReference>
<gene>
    <name evidence="10" type="ORF">FJ651_12950</name>
</gene>
<dbReference type="GO" id="GO:0022900">
    <property type="term" value="P:electron transport chain"/>
    <property type="evidence" value="ECO:0007669"/>
    <property type="project" value="InterPro"/>
</dbReference>
<evidence type="ECO:0000313" key="11">
    <source>
        <dbReference type="Proteomes" id="UP000317332"/>
    </source>
</evidence>
<accession>A0A506PGJ4</accession>
<dbReference type="AlphaFoldDB" id="A0A506PGJ4"/>
<protein>
    <submittedName>
        <fullName evidence="10">2Fe-2S iron-sulfur cluster binding domain-containing protein</fullName>
    </submittedName>
</protein>
<keyword evidence="4" id="KW-0479">Metal-binding</keyword>
<dbReference type="GO" id="GO:0009055">
    <property type="term" value="F:electron transfer activity"/>
    <property type="evidence" value="ECO:0007669"/>
    <property type="project" value="InterPro"/>
</dbReference>
<evidence type="ECO:0000256" key="6">
    <source>
        <dbReference type="ARBA" id="ARBA00023004"/>
    </source>
</evidence>
<keyword evidence="11" id="KW-1185">Reference proteome</keyword>
<reference evidence="10 11" key="1">
    <citation type="submission" date="2019-06" db="EMBL/GenBank/DDBJ databases">
        <title>Flavobacteriaceae Paucihalobacterium erythroidium CWB-1, complete genome.</title>
        <authorList>
            <person name="Wu S."/>
        </authorList>
    </citation>
    <scope>NUCLEOTIDE SEQUENCE [LARGE SCALE GENOMIC DNA]</scope>
    <source>
        <strain evidence="10 11">CWB-1</strain>
    </source>
</reference>
<dbReference type="Proteomes" id="UP000317332">
    <property type="component" value="Unassembled WGS sequence"/>
</dbReference>
<evidence type="ECO:0000259" key="9">
    <source>
        <dbReference type="PROSITE" id="PS51085"/>
    </source>
</evidence>